<feature type="non-terminal residue" evidence="4">
    <location>
        <position position="362"/>
    </location>
</feature>
<sequence>SVESQLGSHRGLHQSINEFRAKIERARADEGQFAGARGTYQGYLGKLDLQYAKLLNSSKARLRHLESLNAFVSAATKELMWLNDKEEEEVNCDWTERNTNMTSKKDNYSGLSSLENDLGKAREVSERMLRSHSERDVDLDRYKEKVQQLLERWQAIVLQIELRQRELEQLGKQLRYYRESYEWLICQKYAKQYIDAIKDFELQLVTYKAQVEPAASPVKKPKVQSASDNIIQEYVELRTKYSELTTLTSQYIKFITDTLRRLEEEERAAEKLKEEERRRLAEVESQLEKQRQLAEAHEKAKALAEKEARELRLNMQEEVTKREVVAVDAEQQKKTIQQALQQMKQNSEVEIKSKNKLIEEAE</sequence>
<dbReference type="PANTHER" id="PTHR23169:SF20">
    <property type="entry name" value="PLECTIN"/>
    <property type="match status" value="1"/>
</dbReference>
<dbReference type="GO" id="GO:0030506">
    <property type="term" value="F:ankyrin binding"/>
    <property type="evidence" value="ECO:0007669"/>
    <property type="project" value="TreeGrafter"/>
</dbReference>
<dbReference type="Gene3D" id="1.20.58.60">
    <property type="match status" value="1"/>
</dbReference>
<organism evidence="4">
    <name type="scientific">Hymenochirus curtipes</name>
    <name type="common">western dwarf clawed frog</name>
    <dbReference type="NCBI Taxonomy" id="8362"/>
    <lineage>
        <taxon>Eukaryota</taxon>
        <taxon>Metazoa</taxon>
        <taxon>Chordata</taxon>
        <taxon>Craniata</taxon>
        <taxon>Vertebrata</taxon>
        <taxon>Euteleostomi</taxon>
        <taxon>Amphibia</taxon>
        <taxon>Batrachia</taxon>
        <taxon>Anura</taxon>
        <taxon>Pipoidea</taxon>
        <taxon>Pipidae</taxon>
        <taxon>Pipinae</taxon>
        <taxon>Hymenochirus</taxon>
    </lineage>
</organism>
<dbReference type="PANTHER" id="PTHR23169">
    <property type="entry name" value="ENVOPLAKIN"/>
    <property type="match status" value="1"/>
</dbReference>
<dbReference type="AlphaFoldDB" id="G5E3H9"/>
<dbReference type="GO" id="GO:0045104">
    <property type="term" value="P:intermediate filament cytoskeleton organization"/>
    <property type="evidence" value="ECO:0007669"/>
    <property type="project" value="InterPro"/>
</dbReference>
<accession>G5E3H9</accession>
<keyword evidence="1" id="KW-0597">Phosphoprotein</keyword>
<dbReference type="InterPro" id="IPR043197">
    <property type="entry name" value="Plakin"/>
</dbReference>
<keyword evidence="2" id="KW-0677">Repeat</keyword>
<feature type="non-terminal residue" evidence="4">
    <location>
        <position position="1"/>
    </location>
</feature>
<dbReference type="GO" id="GO:0048471">
    <property type="term" value="C:perinuclear region of cytoplasm"/>
    <property type="evidence" value="ECO:0007669"/>
    <property type="project" value="TreeGrafter"/>
</dbReference>
<evidence type="ECO:0000313" key="4">
    <source>
        <dbReference type="EMBL" id="AEQ18603.1"/>
    </source>
</evidence>
<feature type="coiled-coil region" evidence="3">
    <location>
        <begin position="252"/>
        <end position="349"/>
    </location>
</feature>
<dbReference type="FunFam" id="1.20.58.60:FF:000010">
    <property type="entry name" value="plectin isoform X2"/>
    <property type="match status" value="1"/>
</dbReference>
<dbReference type="GO" id="GO:0031581">
    <property type="term" value="P:hemidesmosome assembly"/>
    <property type="evidence" value="ECO:0007669"/>
    <property type="project" value="TreeGrafter"/>
</dbReference>
<evidence type="ECO:0000256" key="3">
    <source>
        <dbReference type="SAM" id="Coils"/>
    </source>
</evidence>
<proteinExistence type="evidence at transcript level"/>
<protein>
    <submittedName>
        <fullName evidence="4">Uncharacterized protein</fullName>
    </submittedName>
</protein>
<reference evidence="4" key="1">
    <citation type="submission" date="2011-09" db="EMBL/GenBank/DDBJ databases">
        <title>The odds of duplicate gene persistence after polyploidization.</title>
        <authorList>
            <person name="Chain F.J.J."/>
            <person name="Evans B.J."/>
            <person name="Dushoff J."/>
        </authorList>
    </citation>
    <scope>NUCLEOTIDE SEQUENCE</scope>
    <source>
        <tissue evidence="4">Liver</tissue>
    </source>
</reference>
<keyword evidence="3" id="KW-0175">Coiled coil</keyword>
<dbReference type="GO" id="GO:0042060">
    <property type="term" value="P:wound healing"/>
    <property type="evidence" value="ECO:0007669"/>
    <property type="project" value="TreeGrafter"/>
</dbReference>
<dbReference type="GO" id="GO:0030056">
    <property type="term" value="C:hemidesmosome"/>
    <property type="evidence" value="ECO:0007669"/>
    <property type="project" value="TreeGrafter"/>
</dbReference>
<dbReference type="GO" id="GO:0008307">
    <property type="term" value="F:structural constituent of muscle"/>
    <property type="evidence" value="ECO:0007669"/>
    <property type="project" value="TreeGrafter"/>
</dbReference>
<dbReference type="Gene3D" id="1.20.5.580">
    <property type="entry name" value="Single Helix bin"/>
    <property type="match status" value="1"/>
</dbReference>
<dbReference type="EMBL" id="JP287943">
    <property type="protein sequence ID" value="AEQ18603.1"/>
    <property type="molecule type" value="mRNA"/>
</dbReference>
<dbReference type="GO" id="GO:0042383">
    <property type="term" value="C:sarcolemma"/>
    <property type="evidence" value="ECO:0007669"/>
    <property type="project" value="TreeGrafter"/>
</dbReference>
<dbReference type="GO" id="GO:0045296">
    <property type="term" value="F:cadherin binding"/>
    <property type="evidence" value="ECO:0007669"/>
    <property type="project" value="TreeGrafter"/>
</dbReference>
<dbReference type="GO" id="GO:0005882">
    <property type="term" value="C:intermediate filament"/>
    <property type="evidence" value="ECO:0007669"/>
    <property type="project" value="TreeGrafter"/>
</dbReference>
<name>G5E3H9_9PIPI</name>
<evidence type="ECO:0000256" key="1">
    <source>
        <dbReference type="ARBA" id="ARBA00022553"/>
    </source>
</evidence>
<dbReference type="SUPFAM" id="SSF46966">
    <property type="entry name" value="Spectrin repeat"/>
    <property type="match status" value="2"/>
</dbReference>
<dbReference type="GO" id="GO:0005200">
    <property type="term" value="F:structural constituent of cytoskeleton"/>
    <property type="evidence" value="ECO:0007669"/>
    <property type="project" value="TreeGrafter"/>
</dbReference>
<dbReference type="GO" id="GO:0005925">
    <property type="term" value="C:focal adhesion"/>
    <property type="evidence" value="ECO:0007669"/>
    <property type="project" value="TreeGrafter"/>
</dbReference>
<evidence type="ECO:0000256" key="2">
    <source>
        <dbReference type="ARBA" id="ARBA00022737"/>
    </source>
</evidence>